<comment type="caution">
    <text evidence="7">Lacks conserved residue(s) required for the propagation of feature annotation.</text>
</comment>
<feature type="domain" description="Fructose-1-6-bisphosphatase class 1 C-terminal" evidence="9">
    <location>
        <begin position="164"/>
        <end position="275"/>
    </location>
</feature>
<dbReference type="InterPro" id="IPR033391">
    <property type="entry name" value="FBPase_N"/>
</dbReference>
<keyword evidence="11" id="KW-1185">Reference proteome</keyword>
<dbReference type="Pfam" id="PF00316">
    <property type="entry name" value="FBPase"/>
    <property type="match status" value="1"/>
</dbReference>
<evidence type="ECO:0000313" key="11">
    <source>
        <dbReference type="Proteomes" id="UP000199607"/>
    </source>
</evidence>
<dbReference type="GO" id="GO:0006002">
    <property type="term" value="P:fructose 6-phosphate metabolic process"/>
    <property type="evidence" value="ECO:0007669"/>
    <property type="project" value="TreeGrafter"/>
</dbReference>
<feature type="binding site" evidence="7">
    <location>
        <position position="83"/>
    </location>
    <ligand>
        <name>Mg(2+)</name>
        <dbReference type="ChEBI" id="CHEBI:18420"/>
        <label>2</label>
    </ligand>
</feature>
<dbReference type="PRINTS" id="PR01958">
    <property type="entry name" value="S17BPHPHTASE"/>
</dbReference>
<dbReference type="GO" id="GO:0006000">
    <property type="term" value="P:fructose metabolic process"/>
    <property type="evidence" value="ECO:0007669"/>
    <property type="project" value="TreeGrafter"/>
</dbReference>
<dbReference type="InterPro" id="IPR023079">
    <property type="entry name" value="SBPase"/>
</dbReference>
<dbReference type="EMBL" id="FOTC01000008">
    <property type="protein sequence ID" value="SFL56638.1"/>
    <property type="molecule type" value="Genomic_DNA"/>
</dbReference>
<dbReference type="SUPFAM" id="SSF56655">
    <property type="entry name" value="Carbohydrate phosphatase"/>
    <property type="match status" value="1"/>
</dbReference>
<dbReference type="Proteomes" id="UP000199607">
    <property type="component" value="Unassembled WGS sequence"/>
</dbReference>
<dbReference type="PANTHER" id="PTHR11556:SF35">
    <property type="entry name" value="SEDOHEPTULOSE-1,7-BISPHOSPHATASE, CHLOROPLASTIC"/>
    <property type="match status" value="1"/>
</dbReference>
<evidence type="ECO:0000256" key="1">
    <source>
        <dbReference type="ARBA" id="ARBA00010941"/>
    </source>
</evidence>
<evidence type="ECO:0000256" key="5">
    <source>
        <dbReference type="ARBA" id="ARBA00023277"/>
    </source>
</evidence>
<comment type="catalytic activity">
    <reaction evidence="7">
        <text>beta-D-fructose 1,6-bisphosphate + H2O = beta-D-fructose 6-phosphate + phosphate</text>
        <dbReference type="Rhea" id="RHEA:11064"/>
        <dbReference type="ChEBI" id="CHEBI:15377"/>
        <dbReference type="ChEBI" id="CHEBI:32966"/>
        <dbReference type="ChEBI" id="CHEBI:43474"/>
        <dbReference type="ChEBI" id="CHEBI:57634"/>
        <dbReference type="EC" id="3.1.3.11"/>
    </reaction>
</comment>
<dbReference type="Pfam" id="PF18913">
    <property type="entry name" value="FBPase_C"/>
    <property type="match status" value="1"/>
</dbReference>
<feature type="binding site" evidence="7">
    <location>
        <position position="190"/>
    </location>
    <ligand>
        <name>substrate</name>
    </ligand>
</feature>
<name>A0A1I4IQJ4_9EURY</name>
<dbReference type="AlphaFoldDB" id="A0A1I4IQJ4"/>
<evidence type="ECO:0000256" key="2">
    <source>
        <dbReference type="ARBA" id="ARBA00022723"/>
    </source>
</evidence>
<dbReference type="GO" id="GO:0030388">
    <property type="term" value="P:fructose 1,6-bisphosphate metabolic process"/>
    <property type="evidence" value="ECO:0007669"/>
    <property type="project" value="TreeGrafter"/>
</dbReference>
<keyword evidence="2 7" id="KW-0479">Metal-binding</keyword>
<evidence type="ECO:0000313" key="10">
    <source>
        <dbReference type="EMBL" id="SFL56638.1"/>
    </source>
</evidence>
<evidence type="ECO:0000256" key="4">
    <source>
        <dbReference type="ARBA" id="ARBA00022842"/>
    </source>
</evidence>
<dbReference type="InterPro" id="IPR000146">
    <property type="entry name" value="FBPase_class-1"/>
</dbReference>
<evidence type="ECO:0000259" key="8">
    <source>
        <dbReference type="Pfam" id="PF00316"/>
    </source>
</evidence>
<keyword evidence="4 7" id="KW-0460">Magnesium</keyword>
<comment type="subunit">
    <text evidence="7">Homotetramer.</text>
</comment>
<dbReference type="RefSeq" id="WP_089872212.1">
    <property type="nucleotide sequence ID" value="NZ_FOTC01000008.1"/>
</dbReference>
<dbReference type="GO" id="GO:0005986">
    <property type="term" value="P:sucrose biosynthetic process"/>
    <property type="evidence" value="ECO:0007669"/>
    <property type="project" value="TreeGrafter"/>
</dbReference>
<keyword evidence="7" id="KW-0963">Cytoplasm</keyword>
<feature type="binding site" evidence="7">
    <location>
        <position position="66"/>
    </location>
    <ligand>
        <name>Mg(2+)</name>
        <dbReference type="ChEBI" id="CHEBI:18420"/>
        <label>1</label>
    </ligand>
</feature>
<dbReference type="GO" id="GO:0005737">
    <property type="term" value="C:cytoplasm"/>
    <property type="evidence" value="ECO:0007669"/>
    <property type="project" value="UniProtKB-SubCell"/>
</dbReference>
<dbReference type="PIRSF" id="PIRSF000904">
    <property type="entry name" value="FBPtase_SBPase"/>
    <property type="match status" value="1"/>
</dbReference>
<comment type="pathway">
    <text evidence="6">Carbohydrate biosynthesis.</text>
</comment>
<dbReference type="InterPro" id="IPR044015">
    <property type="entry name" value="FBPase_C_dom"/>
</dbReference>
<evidence type="ECO:0000256" key="7">
    <source>
        <dbReference type="HAMAP-Rule" id="MF_01855"/>
    </source>
</evidence>
<sequence>MTAVDSILTTVVDATTEIRAELATYRDKVDTENPTGDTQVAADQWIDDLLFERFRELDAVGSFVSEERPDAIDVGDGYSVAIDPLDGSSNLEPNSTTGTILGIYDAPLPASGRELVASAYVLYGSYTTMTVARDDTVERLVIQGGEVVDTDPVSMPSDPGICGVAGQTSDWDDALRTYVDELRETYKLRYSGAMVADVEQLLTYGGLLAYPPAPSQPDGILRLQFESNPIAHIVEAAGGRSSDGHGSVLDCDPKELHQCVPTYFGTPALVDELETRL</sequence>
<dbReference type="GO" id="GO:0006094">
    <property type="term" value="P:gluconeogenesis"/>
    <property type="evidence" value="ECO:0007669"/>
    <property type="project" value="UniProtKB-UniRule"/>
</dbReference>
<comment type="subcellular location">
    <subcellularLocation>
        <location evidence="7">Cytoplasm</location>
    </subcellularLocation>
</comment>
<protein>
    <recommendedName>
        <fullName evidence="7">Fructose-1,6-bisphosphatase class 1</fullName>
        <shortName evidence="7">FBPase class 1</shortName>
        <ecNumber evidence="7">3.1.3.11</ecNumber>
    </recommendedName>
    <alternativeName>
        <fullName evidence="7">D-fructose-1,6-bisphosphate 1-phosphohydrolase class 1</fullName>
    </alternativeName>
</protein>
<gene>
    <name evidence="7" type="primary">fbp</name>
    <name evidence="10" type="ORF">SAMN04487950_4243</name>
</gene>
<feature type="binding site" evidence="7">
    <location>
        <position position="85"/>
    </location>
    <ligand>
        <name>Mg(2+)</name>
        <dbReference type="ChEBI" id="CHEBI:18420"/>
        <label>1</label>
    </ligand>
</feature>
<feature type="domain" description="Fructose-1-6-bisphosphatase class I N-terminal" evidence="8">
    <location>
        <begin position="19"/>
        <end position="142"/>
    </location>
</feature>
<feature type="binding site" evidence="7">
    <location>
        <position position="83"/>
    </location>
    <ligand>
        <name>Mg(2+)</name>
        <dbReference type="ChEBI" id="CHEBI:18420"/>
        <label>1</label>
    </ligand>
</feature>
<dbReference type="PANTHER" id="PTHR11556">
    <property type="entry name" value="FRUCTOSE-1,6-BISPHOSPHATASE-RELATED"/>
    <property type="match status" value="1"/>
</dbReference>
<dbReference type="STRING" id="553466.SAMN04487950_4243"/>
<feature type="binding site" evidence="7">
    <location>
        <position position="86"/>
    </location>
    <ligand>
        <name>Mg(2+)</name>
        <dbReference type="ChEBI" id="CHEBI:18420"/>
        <label>2</label>
    </ligand>
</feature>
<reference evidence="11" key="1">
    <citation type="submission" date="2016-10" db="EMBL/GenBank/DDBJ databases">
        <authorList>
            <person name="Varghese N."/>
            <person name="Submissions S."/>
        </authorList>
    </citation>
    <scope>NUCLEOTIDE SEQUENCE [LARGE SCALE GENOMIC DNA]</scope>
    <source>
        <strain evidence="11">CGMCC 1.7738</strain>
    </source>
</reference>
<evidence type="ECO:0000256" key="6">
    <source>
        <dbReference type="ARBA" id="ARBA00024331"/>
    </source>
</evidence>
<evidence type="ECO:0000256" key="3">
    <source>
        <dbReference type="ARBA" id="ARBA00022801"/>
    </source>
</evidence>
<comment type="similarity">
    <text evidence="1 7">Belongs to the FBPase class 1 family.</text>
</comment>
<proteinExistence type="inferred from homology"/>
<dbReference type="EC" id="3.1.3.11" evidence="7"/>
<comment type="cofactor">
    <cofactor evidence="7">
        <name>Mg(2+)</name>
        <dbReference type="ChEBI" id="CHEBI:18420"/>
    </cofactor>
    <text evidence="7">Binds 2 magnesium ions per subunit.</text>
</comment>
<dbReference type="GO" id="GO:0000287">
    <property type="term" value="F:magnesium ion binding"/>
    <property type="evidence" value="ECO:0007669"/>
    <property type="project" value="UniProtKB-UniRule"/>
</dbReference>
<evidence type="ECO:0000259" key="9">
    <source>
        <dbReference type="Pfam" id="PF18913"/>
    </source>
</evidence>
<dbReference type="HAMAP" id="MF_01855">
    <property type="entry name" value="FBPase_class1"/>
    <property type="match status" value="1"/>
</dbReference>
<keyword evidence="3 7" id="KW-0378">Hydrolase</keyword>
<keyword evidence="5 7" id="KW-0119">Carbohydrate metabolism</keyword>
<feature type="binding site" evidence="7">
    <location>
        <begin position="86"/>
        <end position="89"/>
    </location>
    <ligand>
        <name>substrate</name>
    </ligand>
</feature>
<dbReference type="Gene3D" id="3.40.190.80">
    <property type="match status" value="1"/>
</dbReference>
<organism evidence="10 11">
    <name type="scientific">Halogranum rubrum</name>
    <dbReference type="NCBI Taxonomy" id="553466"/>
    <lineage>
        <taxon>Archaea</taxon>
        <taxon>Methanobacteriati</taxon>
        <taxon>Methanobacteriota</taxon>
        <taxon>Stenosarchaea group</taxon>
        <taxon>Halobacteria</taxon>
        <taxon>Halobacteriales</taxon>
        <taxon>Haloferacaceae</taxon>
    </lineage>
</organism>
<feature type="binding site" evidence="7">
    <location>
        <position position="226"/>
    </location>
    <ligand>
        <name>Mg(2+)</name>
        <dbReference type="ChEBI" id="CHEBI:18420"/>
        <label>2</label>
    </ligand>
</feature>
<dbReference type="GO" id="GO:0042132">
    <property type="term" value="F:fructose 1,6-bisphosphate 1-phosphatase activity"/>
    <property type="evidence" value="ECO:0007669"/>
    <property type="project" value="UniProtKB-UniRule"/>
</dbReference>
<accession>A0A1I4IQJ4</accession>
<dbReference type="Gene3D" id="3.30.540.10">
    <property type="entry name" value="Fructose-1,6-Bisphosphatase, subunit A, domain 1"/>
    <property type="match status" value="1"/>
</dbReference>